<dbReference type="GO" id="GO:0004180">
    <property type="term" value="F:carboxypeptidase activity"/>
    <property type="evidence" value="ECO:0007669"/>
    <property type="project" value="UniProtKB-KW"/>
</dbReference>
<dbReference type="Gene3D" id="3.40.710.10">
    <property type="entry name" value="DD-peptidase/beta-lactamase superfamily"/>
    <property type="match status" value="1"/>
</dbReference>
<gene>
    <name evidence="2" type="ORF">Ctob_000983</name>
</gene>
<dbReference type="OrthoDB" id="428260at2759"/>
<keyword evidence="2" id="KW-0645">Protease</keyword>
<dbReference type="PANTHER" id="PTHR46825">
    <property type="entry name" value="D-ALANYL-D-ALANINE-CARBOXYPEPTIDASE/ENDOPEPTIDASE AMPH"/>
    <property type="match status" value="1"/>
</dbReference>
<keyword evidence="2" id="KW-0121">Carboxypeptidase</keyword>
<proteinExistence type="predicted"/>
<dbReference type="AlphaFoldDB" id="A0A0M0J6M1"/>
<evidence type="ECO:0000259" key="1">
    <source>
        <dbReference type="Pfam" id="PF00144"/>
    </source>
</evidence>
<keyword evidence="3" id="KW-1185">Reference proteome</keyword>
<dbReference type="EMBL" id="JWZX01003310">
    <property type="protein sequence ID" value="KOO22100.1"/>
    <property type="molecule type" value="Genomic_DNA"/>
</dbReference>
<dbReference type="InterPro" id="IPR012338">
    <property type="entry name" value="Beta-lactam/transpept-like"/>
</dbReference>
<dbReference type="Proteomes" id="UP000037460">
    <property type="component" value="Unassembled WGS sequence"/>
</dbReference>
<protein>
    <submittedName>
        <fullName evidence="2">Serine-type d-ala-d-ala carboxypeptidase</fullName>
    </submittedName>
</protein>
<keyword evidence="2" id="KW-0378">Hydrolase</keyword>
<evidence type="ECO:0000313" key="3">
    <source>
        <dbReference type="Proteomes" id="UP000037460"/>
    </source>
</evidence>
<organism evidence="2 3">
    <name type="scientific">Chrysochromulina tobinii</name>
    <dbReference type="NCBI Taxonomy" id="1460289"/>
    <lineage>
        <taxon>Eukaryota</taxon>
        <taxon>Haptista</taxon>
        <taxon>Haptophyta</taxon>
        <taxon>Prymnesiophyceae</taxon>
        <taxon>Prymnesiales</taxon>
        <taxon>Chrysochromulinaceae</taxon>
        <taxon>Chrysochromulina</taxon>
    </lineage>
</organism>
<dbReference type="InterPro" id="IPR050491">
    <property type="entry name" value="AmpC-like"/>
</dbReference>
<dbReference type="Pfam" id="PF00144">
    <property type="entry name" value="Beta-lactamase"/>
    <property type="match status" value="1"/>
</dbReference>
<feature type="domain" description="Beta-lactamase-related" evidence="1">
    <location>
        <begin position="1"/>
        <end position="300"/>
    </location>
</feature>
<name>A0A0M0J6M1_9EUKA</name>
<dbReference type="SUPFAM" id="SSF56601">
    <property type="entry name" value="beta-lactamase/transpeptidase-like"/>
    <property type="match status" value="1"/>
</dbReference>
<accession>A0A0M0J6M1</accession>
<dbReference type="PANTHER" id="PTHR46825:SF9">
    <property type="entry name" value="BETA-LACTAMASE-RELATED DOMAIN-CONTAINING PROTEIN"/>
    <property type="match status" value="1"/>
</dbReference>
<comment type="caution">
    <text evidence="2">The sequence shown here is derived from an EMBL/GenBank/DDBJ whole genome shotgun (WGS) entry which is preliminary data.</text>
</comment>
<evidence type="ECO:0000313" key="2">
    <source>
        <dbReference type="EMBL" id="KOO22100.1"/>
    </source>
</evidence>
<reference evidence="3" key="1">
    <citation type="journal article" date="2015" name="PLoS Genet.">
        <title>Genome Sequence and Transcriptome Analyses of Chrysochromulina tobin: Metabolic Tools for Enhanced Algal Fitness in the Prominent Order Prymnesiales (Haptophyceae).</title>
        <authorList>
            <person name="Hovde B.T."/>
            <person name="Deodato C.R."/>
            <person name="Hunsperger H.M."/>
            <person name="Ryken S.A."/>
            <person name="Yost W."/>
            <person name="Jha R.K."/>
            <person name="Patterson J."/>
            <person name="Monnat R.J. Jr."/>
            <person name="Barlow S.B."/>
            <person name="Starkenburg S.R."/>
            <person name="Cattolico R.A."/>
        </authorList>
    </citation>
    <scope>NUCLEOTIDE SEQUENCE</scope>
    <source>
        <strain evidence="3">CCMP291</strain>
    </source>
</reference>
<sequence>MFTAAAILQLIDAGKLAYADSVTSRVDAFLEAVNGTKLETLLGEGIRKVTIAQLLHMTSGIGDYDGTKYTVDQFANFAHDFSPIEILRGYVPPLSPYAKPGTSQHYCSTNYILLGMVLAAQAWAEGGPASWQAYDQKASVLPASLKRDLLVGSTFVDAGRCSAYTPVHGFLQSYVGVQPPIASQDVWNVSCVGGWTAGNFIGPVGDVARFTHELYRPGSQLVSAAAQQQMRNFSAPGTSSGHFYGMGTFDLDWSIGAVDGTGAAYGHVGDTYGYQSQSTFFHGLGPSGSALAVATNVETSSQAQPGEATCLGYHAVKAVLEGTPPPACTFVVPQRFIGKCTCTPAP</sequence>
<dbReference type="InterPro" id="IPR001466">
    <property type="entry name" value="Beta-lactam-related"/>
</dbReference>